<protein>
    <submittedName>
        <fullName evidence="2">17853_t:CDS:1</fullName>
    </submittedName>
</protein>
<sequence>MSNIGPKQNKLSPRNGKIAVNSLIIKPKRAAILVNWIQKKGYKESIPIDSKYKLYNIYRGSRDGYDINTIRNKCDGLGACILVIKTKEKSIIGGYNPLGWKSISIQHKIGKPSYWAETSESFIYSFSENDWDNLKISRVANKNKAIYESTYQHLPLNFGNSDLVININEDDHKSGTCKLNYYESEILDTNNFTIEEMEIFRLCIKDE</sequence>
<name>A0A9W4WR70_9GLOM</name>
<dbReference type="OrthoDB" id="2439862at2759"/>
<dbReference type="SMART" id="SM00584">
    <property type="entry name" value="TLDc"/>
    <property type="match status" value="1"/>
</dbReference>
<proteinExistence type="predicted"/>
<dbReference type="Proteomes" id="UP001153678">
    <property type="component" value="Unassembled WGS sequence"/>
</dbReference>
<reference evidence="2" key="1">
    <citation type="submission" date="2022-08" db="EMBL/GenBank/DDBJ databases">
        <authorList>
            <person name="Kallberg Y."/>
            <person name="Tangrot J."/>
            <person name="Rosling A."/>
        </authorList>
    </citation>
    <scope>NUCLEOTIDE SEQUENCE</scope>
    <source>
        <strain evidence="2">Wild A</strain>
    </source>
</reference>
<dbReference type="PROSITE" id="PS51886">
    <property type="entry name" value="TLDC"/>
    <property type="match status" value="1"/>
</dbReference>
<evidence type="ECO:0000313" key="3">
    <source>
        <dbReference type="Proteomes" id="UP001153678"/>
    </source>
</evidence>
<evidence type="ECO:0000259" key="1">
    <source>
        <dbReference type="PROSITE" id="PS51886"/>
    </source>
</evidence>
<dbReference type="PANTHER" id="PTHR23354">
    <property type="entry name" value="NUCLEOLAR PROTEIN 7/ESTROGEN RECEPTOR COACTIVATOR-RELATED"/>
    <property type="match status" value="1"/>
</dbReference>
<evidence type="ECO:0000313" key="2">
    <source>
        <dbReference type="EMBL" id="CAI2166020.1"/>
    </source>
</evidence>
<feature type="domain" description="TLDc" evidence="1">
    <location>
        <begin position="23"/>
        <end position="203"/>
    </location>
</feature>
<accession>A0A9W4WR70</accession>
<dbReference type="EMBL" id="CAMKVN010000267">
    <property type="protein sequence ID" value="CAI2166020.1"/>
    <property type="molecule type" value="Genomic_DNA"/>
</dbReference>
<dbReference type="AlphaFoldDB" id="A0A9W4WR70"/>
<keyword evidence="3" id="KW-1185">Reference proteome</keyword>
<dbReference type="PANTHER" id="PTHR23354:SF122">
    <property type="entry name" value="GTPASE-ACTIVATING PROTEIN SKYWALKER"/>
    <property type="match status" value="1"/>
</dbReference>
<dbReference type="Pfam" id="PF07534">
    <property type="entry name" value="TLD"/>
    <property type="match status" value="1"/>
</dbReference>
<comment type="caution">
    <text evidence="2">The sequence shown here is derived from an EMBL/GenBank/DDBJ whole genome shotgun (WGS) entry which is preliminary data.</text>
</comment>
<dbReference type="InterPro" id="IPR006571">
    <property type="entry name" value="TLDc_dom"/>
</dbReference>
<organism evidence="2 3">
    <name type="scientific">Funneliformis geosporum</name>
    <dbReference type="NCBI Taxonomy" id="1117311"/>
    <lineage>
        <taxon>Eukaryota</taxon>
        <taxon>Fungi</taxon>
        <taxon>Fungi incertae sedis</taxon>
        <taxon>Mucoromycota</taxon>
        <taxon>Glomeromycotina</taxon>
        <taxon>Glomeromycetes</taxon>
        <taxon>Glomerales</taxon>
        <taxon>Glomeraceae</taxon>
        <taxon>Funneliformis</taxon>
    </lineage>
</organism>
<gene>
    <name evidence="2" type="ORF">FWILDA_LOCUS2361</name>
</gene>